<dbReference type="Proteomes" id="UP000026915">
    <property type="component" value="Chromosome 6"/>
</dbReference>
<dbReference type="PROSITE" id="PS50181">
    <property type="entry name" value="FBOX"/>
    <property type="match status" value="1"/>
</dbReference>
<dbReference type="InterPro" id="IPR050232">
    <property type="entry name" value="FBL13/AtMIF1-like"/>
</dbReference>
<organism evidence="2 3">
    <name type="scientific">Theobroma cacao</name>
    <name type="common">Cacao</name>
    <name type="synonym">Cocoa</name>
    <dbReference type="NCBI Taxonomy" id="3641"/>
    <lineage>
        <taxon>Eukaryota</taxon>
        <taxon>Viridiplantae</taxon>
        <taxon>Streptophyta</taxon>
        <taxon>Embryophyta</taxon>
        <taxon>Tracheophyta</taxon>
        <taxon>Spermatophyta</taxon>
        <taxon>Magnoliopsida</taxon>
        <taxon>eudicotyledons</taxon>
        <taxon>Gunneridae</taxon>
        <taxon>Pentapetalae</taxon>
        <taxon>rosids</taxon>
        <taxon>malvids</taxon>
        <taxon>Malvales</taxon>
        <taxon>Malvaceae</taxon>
        <taxon>Byttnerioideae</taxon>
        <taxon>Theobroma</taxon>
    </lineage>
</organism>
<keyword evidence="3" id="KW-1185">Reference proteome</keyword>
<dbReference type="InterPro" id="IPR001810">
    <property type="entry name" value="F-box_dom"/>
</dbReference>
<evidence type="ECO:0000259" key="1">
    <source>
        <dbReference type="PROSITE" id="PS50181"/>
    </source>
</evidence>
<dbReference type="CDD" id="cd22160">
    <property type="entry name" value="F-box_AtFBL13-like"/>
    <property type="match status" value="1"/>
</dbReference>
<dbReference type="Gramene" id="EOY26088">
    <property type="protein sequence ID" value="EOY26088"/>
    <property type="gene ID" value="TCM_027481"/>
</dbReference>
<dbReference type="STRING" id="3641.A0A061G9I2"/>
<dbReference type="eggNOG" id="ENOG502RRGR">
    <property type="taxonomic scope" value="Eukaryota"/>
</dbReference>
<dbReference type="InterPro" id="IPR055411">
    <property type="entry name" value="LRR_FXL15/At3g58940/PEG3-like"/>
</dbReference>
<accession>A0A061G9I2</accession>
<evidence type="ECO:0000313" key="3">
    <source>
        <dbReference type="Proteomes" id="UP000026915"/>
    </source>
</evidence>
<dbReference type="InterPro" id="IPR036047">
    <property type="entry name" value="F-box-like_dom_sf"/>
</dbReference>
<gene>
    <name evidence="2" type="ORF">TCM_027481</name>
</gene>
<dbReference type="InterPro" id="IPR053781">
    <property type="entry name" value="F-box_AtFBL13-like"/>
</dbReference>
<dbReference type="InterPro" id="IPR032675">
    <property type="entry name" value="LRR_dom_sf"/>
</dbReference>
<dbReference type="Gene3D" id="3.80.10.10">
    <property type="entry name" value="Ribonuclease Inhibitor"/>
    <property type="match status" value="1"/>
</dbReference>
<dbReference type="FunCoup" id="A0A061G9I2">
    <property type="interactions" value="2808"/>
</dbReference>
<reference evidence="2 3" key="1">
    <citation type="journal article" date="2013" name="Genome Biol.">
        <title>The genome sequence of the most widely cultivated cacao type and its use to identify candidate genes regulating pod color.</title>
        <authorList>
            <person name="Motamayor J.C."/>
            <person name="Mockaitis K."/>
            <person name="Schmutz J."/>
            <person name="Haiminen N."/>
            <person name="Iii D.L."/>
            <person name="Cornejo O."/>
            <person name="Findley S.D."/>
            <person name="Zheng P."/>
            <person name="Utro F."/>
            <person name="Royaert S."/>
            <person name="Saski C."/>
            <person name="Jenkins J."/>
            <person name="Podicheti R."/>
            <person name="Zhao M."/>
            <person name="Scheffler B.E."/>
            <person name="Stack J.C."/>
            <person name="Feltus F.A."/>
            <person name="Mustiga G.M."/>
            <person name="Amores F."/>
            <person name="Phillips W."/>
            <person name="Marelli J.P."/>
            <person name="May G.D."/>
            <person name="Shapiro H."/>
            <person name="Ma J."/>
            <person name="Bustamante C.D."/>
            <person name="Schnell R.J."/>
            <person name="Main D."/>
            <person name="Gilbert D."/>
            <person name="Parida L."/>
            <person name="Kuhn D.N."/>
        </authorList>
    </citation>
    <scope>NUCLEOTIDE SEQUENCE [LARGE SCALE GENOMIC DNA]</scope>
    <source>
        <strain evidence="3">cv. Matina 1-6</strain>
    </source>
</reference>
<dbReference type="Pfam" id="PF00646">
    <property type="entry name" value="F-box"/>
    <property type="match status" value="1"/>
</dbReference>
<proteinExistence type="predicted"/>
<dbReference type="SUPFAM" id="SSF52058">
    <property type="entry name" value="L domain-like"/>
    <property type="match status" value="1"/>
</dbReference>
<dbReference type="InParanoid" id="A0A061G9I2"/>
<name>A0A061G9I2_THECC</name>
<dbReference type="SUPFAM" id="SSF81383">
    <property type="entry name" value="F-box domain"/>
    <property type="match status" value="1"/>
</dbReference>
<dbReference type="SMART" id="SM00256">
    <property type="entry name" value="FBOX"/>
    <property type="match status" value="1"/>
</dbReference>
<protein>
    <submittedName>
        <fullName evidence="2">F-box/RNI-like superfamily protein</fullName>
    </submittedName>
</protein>
<sequence length="489" mass="55733">MAKLVKHEGNNIDRLSGLPDSIISHILSLLPTKYAVRTSVLSTRWRFLSTSVSTLDFYDYENPSERFMNFVDRVLLFHNAACIKRFRLICGGFHEDVDAYRICGWISFALRQRLQELYLEIRIGDPRGMLPASLFRNKTLTKLELDVSKFVMTIPTKVCLPSLKSLHLDCLEFVDDDSVRRLFSSCPVLEDLFICSCLWRNVRELNISNPSLKRLTLNLFGDCGRLSHVVIDAPNLVYFKFYGTLLERYSLVNLHPLVKVDMRNLVNLGEKLVNQDAAINFFNGISNVRSLYCNDDLLWHLNLCNKPVPVFHNLVHVEIRRKCLRQKTGLAELLECSINLETLIVHNGAFGDLFWHRPEKKPFCLLSHLKVIEIYSFGDSTISPHCSGLGEIKQMAATFTRGAHTINSIFSKPTIRKYCSKGSSCGDTLREPMKLEAEEVKKKSTGGHHDGSCWVPHDRTGIYYPKGQEKVMADVPAAAGRDTQINWFS</sequence>
<dbReference type="PANTHER" id="PTHR31900:SF27">
    <property type="entry name" value="FBD DOMAIN-CONTAINING PROTEIN"/>
    <property type="match status" value="1"/>
</dbReference>
<feature type="domain" description="F-box" evidence="1">
    <location>
        <begin position="12"/>
        <end position="60"/>
    </location>
</feature>
<dbReference type="Pfam" id="PF24758">
    <property type="entry name" value="LRR_At5g56370"/>
    <property type="match status" value="1"/>
</dbReference>
<dbReference type="AlphaFoldDB" id="A0A061G9I2"/>
<dbReference type="PANTHER" id="PTHR31900">
    <property type="entry name" value="F-BOX/RNI SUPERFAMILY PROTEIN-RELATED"/>
    <property type="match status" value="1"/>
</dbReference>
<dbReference type="OMA" id="DSTISPH"/>
<evidence type="ECO:0000313" key="2">
    <source>
        <dbReference type="EMBL" id="EOY26088.1"/>
    </source>
</evidence>
<dbReference type="Gene3D" id="1.20.1280.50">
    <property type="match status" value="1"/>
</dbReference>
<dbReference type="EMBL" id="CM001884">
    <property type="protein sequence ID" value="EOY26088.1"/>
    <property type="molecule type" value="Genomic_DNA"/>
</dbReference>
<dbReference type="HOGENOM" id="CLU_010721_1_2_1"/>